<comment type="subcellular location">
    <subcellularLocation>
        <location evidence="1">Periplasm</location>
    </subcellularLocation>
</comment>
<dbReference type="Pfam" id="PF13432">
    <property type="entry name" value="TPR_16"/>
    <property type="match status" value="1"/>
</dbReference>
<dbReference type="Gene3D" id="1.25.40.10">
    <property type="entry name" value="Tetratricopeptide repeat domain"/>
    <property type="match status" value="1"/>
</dbReference>
<keyword evidence="1" id="KW-0131">Cell cycle</keyword>
<dbReference type="PROSITE" id="PS50005">
    <property type="entry name" value="TPR"/>
    <property type="match status" value="1"/>
</dbReference>
<dbReference type="GO" id="GO:0070206">
    <property type="term" value="P:protein trimerization"/>
    <property type="evidence" value="ECO:0007669"/>
    <property type="project" value="InterPro"/>
</dbReference>
<comment type="similarity">
    <text evidence="1">Belongs to the CpoB family.</text>
</comment>
<dbReference type="STRING" id="578942.SAMN05216289_10988"/>
<evidence type="ECO:0000313" key="6">
    <source>
        <dbReference type="Proteomes" id="UP000198575"/>
    </source>
</evidence>
<keyword evidence="1" id="KW-0175">Coiled coil</keyword>
<comment type="function">
    <text evidence="1">Mediates coordination of peptidoglycan synthesis and outer membrane constriction during cell division.</text>
</comment>
<sequence precursor="true">MSVGDTGYSKCLAAAVLVTAAALAAPASAQQRLSLSERLERLEQQASGRGGAQGSIELVNQIQALQSQVQVLQGQIEELRHQLSEAQGRAKDQYIDLDSRIGRIEGRSGPAAAPAAGPGPVDQGLQDIELGTPPQGDTNSSLTPGDAQLAPPDEAGNAAPLASDSPGADLPPDAADPEAEKRAYDEAFSALKDGRYAESARRFQTFIAEYPNGDLTGNAYYWLGESYYVTQNYRVALETFNTLLSRFPQNQKAPDALLKTGYCQYELKQWDAAEATLNSVVETYPNTTVARLAQGRLRALKLENRR</sequence>
<gene>
    <name evidence="1" type="primary">cpoB</name>
    <name evidence="5" type="ORF">SAMN05216289_10988</name>
</gene>
<evidence type="ECO:0000256" key="1">
    <source>
        <dbReference type="HAMAP-Rule" id="MF_02066"/>
    </source>
</evidence>
<dbReference type="InterPro" id="IPR019734">
    <property type="entry name" value="TPR_rpt"/>
</dbReference>
<dbReference type="HAMAP" id="MF_02066">
    <property type="entry name" value="CpoB"/>
    <property type="match status" value="1"/>
</dbReference>
<organism evidence="5 6">
    <name type="scientific">Dokdonella immobilis</name>
    <dbReference type="NCBI Taxonomy" id="578942"/>
    <lineage>
        <taxon>Bacteria</taxon>
        <taxon>Pseudomonadati</taxon>
        <taxon>Pseudomonadota</taxon>
        <taxon>Gammaproteobacteria</taxon>
        <taxon>Lysobacterales</taxon>
        <taxon>Rhodanobacteraceae</taxon>
        <taxon>Dokdonella</taxon>
    </lineage>
</organism>
<feature type="chain" id="PRO_5011800666" description="Cell division coordinator CpoB" evidence="1">
    <location>
        <begin position="30"/>
        <end position="306"/>
    </location>
</feature>
<feature type="region of interest" description="Disordered" evidence="3">
    <location>
        <begin position="105"/>
        <end position="181"/>
    </location>
</feature>
<dbReference type="Proteomes" id="UP000198575">
    <property type="component" value="Unassembled WGS sequence"/>
</dbReference>
<dbReference type="SMART" id="SM00028">
    <property type="entry name" value="TPR"/>
    <property type="match status" value="2"/>
</dbReference>
<dbReference type="SUPFAM" id="SSF48452">
    <property type="entry name" value="TPR-like"/>
    <property type="match status" value="1"/>
</dbReference>
<dbReference type="EMBL" id="FOVF01000009">
    <property type="protein sequence ID" value="SFN24179.1"/>
    <property type="molecule type" value="Genomic_DNA"/>
</dbReference>
<dbReference type="OrthoDB" id="9768142at2"/>
<evidence type="ECO:0000313" key="5">
    <source>
        <dbReference type="EMBL" id="SFN24179.1"/>
    </source>
</evidence>
<feature type="compositionally biased region" description="Low complexity" evidence="3">
    <location>
        <begin position="162"/>
        <end position="173"/>
    </location>
</feature>
<keyword evidence="1" id="KW-0574">Periplasm</keyword>
<accession>A0A1I4XFY2</accession>
<dbReference type="Pfam" id="PF13174">
    <property type="entry name" value="TPR_6"/>
    <property type="match status" value="1"/>
</dbReference>
<keyword evidence="1" id="KW-0132">Cell division</keyword>
<dbReference type="NCBIfam" id="TIGR02795">
    <property type="entry name" value="tol_pal_ybgF"/>
    <property type="match status" value="1"/>
</dbReference>
<dbReference type="InterPro" id="IPR011990">
    <property type="entry name" value="TPR-like_helical_dom_sf"/>
</dbReference>
<dbReference type="GO" id="GO:0030288">
    <property type="term" value="C:outer membrane-bounded periplasmic space"/>
    <property type="evidence" value="ECO:0007669"/>
    <property type="project" value="UniProtKB-UniRule"/>
</dbReference>
<dbReference type="InterPro" id="IPR014162">
    <property type="entry name" value="CpoB_C"/>
</dbReference>
<dbReference type="InterPro" id="IPR034706">
    <property type="entry name" value="CpoB"/>
</dbReference>
<keyword evidence="1" id="KW-0732">Signal</keyword>
<evidence type="ECO:0000259" key="4">
    <source>
        <dbReference type="Pfam" id="PF16331"/>
    </source>
</evidence>
<feature type="coiled-coil region" evidence="1">
    <location>
        <begin position="62"/>
        <end position="96"/>
    </location>
</feature>
<name>A0A1I4XFY2_9GAMM</name>
<dbReference type="AlphaFoldDB" id="A0A1I4XFY2"/>
<evidence type="ECO:0000256" key="3">
    <source>
        <dbReference type="SAM" id="MobiDB-lite"/>
    </source>
</evidence>
<feature type="signal peptide" evidence="1">
    <location>
        <begin position="1"/>
        <end position="29"/>
    </location>
</feature>
<keyword evidence="2" id="KW-0802">TPR repeat</keyword>
<dbReference type="Gene3D" id="1.20.5.110">
    <property type="match status" value="1"/>
</dbReference>
<feature type="compositionally biased region" description="Low complexity" evidence="3">
    <location>
        <begin position="109"/>
        <end position="120"/>
    </location>
</feature>
<dbReference type="GO" id="GO:0043093">
    <property type="term" value="P:FtsZ-dependent cytokinesis"/>
    <property type="evidence" value="ECO:0007669"/>
    <property type="project" value="UniProtKB-UniRule"/>
</dbReference>
<protein>
    <recommendedName>
        <fullName evidence="1">Cell division coordinator CpoB</fullName>
    </recommendedName>
</protein>
<reference evidence="5 6" key="1">
    <citation type="submission" date="2016-10" db="EMBL/GenBank/DDBJ databases">
        <authorList>
            <person name="de Groot N.N."/>
        </authorList>
    </citation>
    <scope>NUCLEOTIDE SEQUENCE [LARGE SCALE GENOMIC DNA]</scope>
    <source>
        <strain evidence="5 6">CGMCC 1.7659</strain>
    </source>
</reference>
<evidence type="ECO:0000256" key="2">
    <source>
        <dbReference type="PROSITE-ProRule" id="PRU00339"/>
    </source>
</evidence>
<keyword evidence="6" id="KW-1185">Reference proteome</keyword>
<feature type="repeat" description="TPR" evidence="2">
    <location>
        <begin position="217"/>
        <end position="250"/>
    </location>
</feature>
<proteinExistence type="inferred from homology"/>
<dbReference type="Pfam" id="PF16331">
    <property type="entry name" value="TolA_bind_tri"/>
    <property type="match status" value="1"/>
</dbReference>
<feature type="domain" description="YbgF trimerisation" evidence="4">
    <location>
        <begin position="34"/>
        <end position="108"/>
    </location>
</feature>
<dbReference type="InterPro" id="IPR032519">
    <property type="entry name" value="YbgF_tri"/>
</dbReference>